<dbReference type="CDD" id="cd00190">
    <property type="entry name" value="Tryp_SPc"/>
    <property type="match status" value="1"/>
</dbReference>
<dbReference type="GO" id="GO:0004252">
    <property type="term" value="F:serine-type endopeptidase activity"/>
    <property type="evidence" value="ECO:0007669"/>
    <property type="project" value="InterPro"/>
</dbReference>
<keyword evidence="6" id="KW-1015">Disulfide bond</keyword>
<dbReference type="PROSITE" id="PS00135">
    <property type="entry name" value="TRYPSIN_SER"/>
    <property type="match status" value="1"/>
</dbReference>
<keyword evidence="2" id="KW-0732">Signal</keyword>
<keyword evidence="10" id="KW-1185">Reference proteome</keyword>
<evidence type="ECO:0000256" key="6">
    <source>
        <dbReference type="ARBA" id="ARBA00023157"/>
    </source>
</evidence>
<evidence type="ECO:0000256" key="5">
    <source>
        <dbReference type="ARBA" id="ARBA00023145"/>
    </source>
</evidence>
<organism evidence="9 10">
    <name type="scientific">Engystomops pustulosus</name>
    <name type="common">Tungara frog</name>
    <name type="synonym">Physalaemus pustulosus</name>
    <dbReference type="NCBI Taxonomy" id="76066"/>
    <lineage>
        <taxon>Eukaryota</taxon>
        <taxon>Metazoa</taxon>
        <taxon>Chordata</taxon>
        <taxon>Craniata</taxon>
        <taxon>Vertebrata</taxon>
        <taxon>Euteleostomi</taxon>
        <taxon>Amphibia</taxon>
        <taxon>Batrachia</taxon>
        <taxon>Anura</taxon>
        <taxon>Neobatrachia</taxon>
        <taxon>Hyloidea</taxon>
        <taxon>Leptodactylidae</taxon>
        <taxon>Leiuperinae</taxon>
        <taxon>Engystomops</taxon>
    </lineage>
</organism>
<evidence type="ECO:0000256" key="2">
    <source>
        <dbReference type="ARBA" id="ARBA00022729"/>
    </source>
</evidence>
<reference evidence="9" key="1">
    <citation type="thesis" date="2020" institute="ProQuest LLC" country="789 East Eisenhower Parkway, Ann Arbor, MI, USA">
        <title>Comparative Genomics and Chromosome Evolution.</title>
        <authorList>
            <person name="Mudd A.B."/>
        </authorList>
    </citation>
    <scope>NUCLEOTIDE SEQUENCE</scope>
    <source>
        <strain evidence="9">237g6f4</strain>
        <tissue evidence="9">Blood</tissue>
    </source>
</reference>
<accession>A0AAV7D561</accession>
<keyword evidence="5" id="KW-0865">Zymogen</keyword>
<feature type="non-terminal residue" evidence="9">
    <location>
        <position position="1"/>
    </location>
</feature>
<sequence>ETLPAPFTLQEVELPLINYTECDKMFQVAFNLSFPPEYVQKDMICAGYHEGKKDGCQGDSGGPLACETDGKWLLVGVVSWGDGCAQPNKPGVYTKVSNFTYWIREKSDLEASELEVDADAVNVTTVTMKNQVSELQVNATTVNVDTVITQKTPVTSPTFTLTTETQQNSTSAGRRHQIPLGLFIVGLVVPSFLDIM</sequence>
<dbReference type="SUPFAM" id="SSF50494">
    <property type="entry name" value="Trypsin-like serine proteases"/>
    <property type="match status" value="1"/>
</dbReference>
<dbReference type="AlphaFoldDB" id="A0AAV7D561"/>
<dbReference type="InterPro" id="IPR009003">
    <property type="entry name" value="Peptidase_S1_PA"/>
</dbReference>
<dbReference type="InterPro" id="IPR033116">
    <property type="entry name" value="TRYPSIN_SER"/>
</dbReference>
<keyword evidence="3" id="KW-0378">Hydrolase</keyword>
<evidence type="ECO:0000259" key="8">
    <source>
        <dbReference type="PROSITE" id="PS50240"/>
    </source>
</evidence>
<dbReference type="InterPro" id="IPR043504">
    <property type="entry name" value="Peptidase_S1_PA_chymotrypsin"/>
</dbReference>
<name>A0AAV7D561_ENGPU</name>
<dbReference type="PANTHER" id="PTHR24253:SF159">
    <property type="entry name" value="SERINE PROTEASE 42"/>
    <property type="match status" value="1"/>
</dbReference>
<gene>
    <name evidence="9" type="ORF">GDO81_000551</name>
</gene>
<dbReference type="PROSITE" id="PS50240">
    <property type="entry name" value="TRYPSIN_DOM"/>
    <property type="match status" value="1"/>
</dbReference>
<evidence type="ECO:0000256" key="3">
    <source>
        <dbReference type="ARBA" id="ARBA00022801"/>
    </source>
</evidence>
<dbReference type="Pfam" id="PF00089">
    <property type="entry name" value="Trypsin"/>
    <property type="match status" value="1"/>
</dbReference>
<evidence type="ECO:0000256" key="4">
    <source>
        <dbReference type="ARBA" id="ARBA00022825"/>
    </source>
</evidence>
<dbReference type="PANTHER" id="PTHR24253">
    <property type="entry name" value="TRANSMEMBRANE PROTEASE SERINE"/>
    <property type="match status" value="1"/>
</dbReference>
<feature type="domain" description="Peptidase S1" evidence="8">
    <location>
        <begin position="1"/>
        <end position="108"/>
    </location>
</feature>
<comment type="caution">
    <text evidence="9">The sequence shown here is derived from an EMBL/GenBank/DDBJ whole genome shotgun (WGS) entry which is preliminary data.</text>
</comment>
<evidence type="ECO:0000313" key="10">
    <source>
        <dbReference type="Proteomes" id="UP000824782"/>
    </source>
</evidence>
<dbReference type="FunFam" id="2.40.10.10:FF:000016">
    <property type="entry name" value="Tryptase beta-2"/>
    <property type="match status" value="1"/>
</dbReference>
<keyword evidence="7" id="KW-0325">Glycoprotein</keyword>
<protein>
    <recommendedName>
        <fullName evidence="8">Peptidase S1 domain-containing protein</fullName>
    </recommendedName>
</protein>
<keyword evidence="1" id="KW-0645">Protease</keyword>
<proteinExistence type="predicted"/>
<evidence type="ECO:0000256" key="7">
    <source>
        <dbReference type="ARBA" id="ARBA00023180"/>
    </source>
</evidence>
<dbReference type="Gene3D" id="2.40.10.10">
    <property type="entry name" value="Trypsin-like serine proteases"/>
    <property type="match status" value="1"/>
</dbReference>
<dbReference type="GO" id="GO:0006508">
    <property type="term" value="P:proteolysis"/>
    <property type="evidence" value="ECO:0007669"/>
    <property type="project" value="UniProtKB-KW"/>
</dbReference>
<dbReference type="SMART" id="SM00020">
    <property type="entry name" value="Tryp_SPc"/>
    <property type="match status" value="1"/>
</dbReference>
<evidence type="ECO:0000256" key="1">
    <source>
        <dbReference type="ARBA" id="ARBA00022670"/>
    </source>
</evidence>
<evidence type="ECO:0000313" key="9">
    <source>
        <dbReference type="EMBL" id="KAG8592579.1"/>
    </source>
</evidence>
<keyword evidence="4" id="KW-0720">Serine protease</keyword>
<dbReference type="InterPro" id="IPR001254">
    <property type="entry name" value="Trypsin_dom"/>
</dbReference>
<dbReference type="EMBL" id="WNYA01000001">
    <property type="protein sequence ID" value="KAG8592579.1"/>
    <property type="molecule type" value="Genomic_DNA"/>
</dbReference>
<dbReference type="Proteomes" id="UP000824782">
    <property type="component" value="Unassembled WGS sequence"/>
</dbReference>